<dbReference type="Proteomes" id="UP000825015">
    <property type="component" value="Chromosome"/>
</dbReference>
<protein>
    <submittedName>
        <fullName evidence="1">Uncharacterized protein</fullName>
    </submittedName>
</protein>
<evidence type="ECO:0000313" key="1">
    <source>
        <dbReference type="EMBL" id="BBL62381.1"/>
    </source>
</evidence>
<name>A0ACA8R414_METAZ</name>
<keyword evidence="2" id="KW-1185">Reference proteome</keyword>
<gene>
    <name evidence="1" type="ORF">MarbSA_14210</name>
</gene>
<accession>A0ACA8R414</accession>
<organism evidence="1 2">
    <name type="scientific">Methanobrevibacter arboriphilus</name>
    <dbReference type="NCBI Taxonomy" id="39441"/>
    <lineage>
        <taxon>Archaea</taxon>
        <taxon>Methanobacteriati</taxon>
        <taxon>Methanobacteriota</taxon>
        <taxon>Methanomada group</taxon>
        <taxon>Methanobacteria</taxon>
        <taxon>Methanobacteriales</taxon>
        <taxon>Methanobacteriaceae</taxon>
        <taxon>Methanobrevibacter</taxon>
    </lineage>
</organism>
<evidence type="ECO:0000313" key="2">
    <source>
        <dbReference type="Proteomes" id="UP000825015"/>
    </source>
</evidence>
<dbReference type="EMBL" id="AP019779">
    <property type="protein sequence ID" value="BBL62381.1"/>
    <property type="molecule type" value="Genomic_DNA"/>
</dbReference>
<proteinExistence type="predicted"/>
<sequence>MIKEGSKVRLNDKYVDWKPDKNKNCEKCKHYHKLYSYGSTRDEPEDCGGNDCSPMGYELDEDVSDNLHRIIELINEFRGLGMSEEFPFENGDEISNYNMVLANICPLYSHEKEDDD</sequence>
<reference evidence="1" key="1">
    <citation type="submission" date="2019-06" db="EMBL/GenBank/DDBJ databases">
        <title>Complete genome sequence of Methanobrevibacter arboriphilus strain SA.</title>
        <authorList>
            <person name="Asakawa S."/>
        </authorList>
    </citation>
    <scope>NUCLEOTIDE SEQUENCE</scope>
    <source>
        <strain evidence="1">SA</strain>
    </source>
</reference>